<evidence type="ECO:0000313" key="2">
    <source>
        <dbReference type="EMBL" id="MCG2621283.1"/>
    </source>
</evidence>
<organism evidence="2 3">
    <name type="scientific">Arthrobacter hankyongi</name>
    <dbReference type="NCBI Taxonomy" id="2904801"/>
    <lineage>
        <taxon>Bacteria</taxon>
        <taxon>Bacillati</taxon>
        <taxon>Actinomycetota</taxon>
        <taxon>Actinomycetes</taxon>
        <taxon>Micrococcales</taxon>
        <taxon>Micrococcaceae</taxon>
        <taxon>Arthrobacter</taxon>
    </lineage>
</organism>
<gene>
    <name evidence="2" type="primary">dctP</name>
    <name evidence="2" type="ORF">LVY72_05070</name>
</gene>
<keyword evidence="1" id="KW-0732">Signal</keyword>
<dbReference type="InterPro" id="IPR038404">
    <property type="entry name" value="TRAP_DctP_sf"/>
</dbReference>
<protein>
    <submittedName>
        <fullName evidence="2">TRAP transporter substrate-binding protein DctP</fullName>
    </submittedName>
</protein>
<name>A0ABS9L3U1_9MICC</name>
<dbReference type="RefSeq" id="WP_237818388.1">
    <property type="nucleotide sequence ID" value="NZ_JAKLTQ010000002.1"/>
</dbReference>
<dbReference type="PANTHER" id="PTHR33376:SF5">
    <property type="entry name" value="EXTRACYTOPLASMIC SOLUTE RECEPTOR PROTEIN"/>
    <property type="match status" value="1"/>
</dbReference>
<reference evidence="2" key="1">
    <citation type="submission" date="2022-01" db="EMBL/GenBank/DDBJ databases">
        <authorList>
            <person name="Jo J.-H."/>
            <person name="Im W.-T."/>
        </authorList>
    </citation>
    <scope>NUCLEOTIDE SEQUENCE</scope>
    <source>
        <strain evidence="2">I2-34</strain>
    </source>
</reference>
<comment type="caution">
    <text evidence="2">The sequence shown here is derived from an EMBL/GenBank/DDBJ whole genome shotgun (WGS) entry which is preliminary data.</text>
</comment>
<dbReference type="Pfam" id="PF03480">
    <property type="entry name" value="DctP"/>
    <property type="match status" value="1"/>
</dbReference>
<dbReference type="EMBL" id="JAKLTQ010000002">
    <property type="protein sequence ID" value="MCG2621283.1"/>
    <property type="molecule type" value="Genomic_DNA"/>
</dbReference>
<dbReference type="Proteomes" id="UP001165368">
    <property type="component" value="Unassembled WGS sequence"/>
</dbReference>
<dbReference type="PANTHER" id="PTHR33376">
    <property type="match status" value="1"/>
</dbReference>
<keyword evidence="3" id="KW-1185">Reference proteome</keyword>
<dbReference type="NCBIfam" id="NF037995">
    <property type="entry name" value="TRAP_S1"/>
    <property type="match status" value="1"/>
</dbReference>
<sequence>MGQFWETSNRSRFESSQTKGLAALAGAALLLTACGGGAQGTSSQQSVPAGASQEDFKEALAGMEPVTLTMQLASAPDTATSSPNEAYAEAVAEWSGGKITFDILYAGSRVPVNEMNSALADGMVDIGYHLPYAEPEKFPANALATDLMFIHTPTPVAGSLQIASSWMAVGAGQEDIKSELTDNGIQPLLPLLPISGSPLLCSGEPVSSAAEANGKQIRAGSPAHGPAIEMLGATSVSLPTTEVYQGLQRGVIDCVAAPVVLANTVGLLEVGNSWTMDPEIQLTGSGGAFGINKAVWDGLPLAARQLMWDRLDVYIEHQFADMMFGNLQEGIAASHKQGIEFKEWDPQTREALHRHFEQVLQQARTQAPAGIDGSGFVAAALEANDEWGRIITEELDYSDTTAWADVDKWLAENDLDLKPLVDRLVSDVLAPQRPSA</sequence>
<proteinExistence type="predicted"/>
<evidence type="ECO:0000313" key="3">
    <source>
        <dbReference type="Proteomes" id="UP001165368"/>
    </source>
</evidence>
<accession>A0ABS9L3U1</accession>
<evidence type="ECO:0000256" key="1">
    <source>
        <dbReference type="ARBA" id="ARBA00022729"/>
    </source>
</evidence>
<dbReference type="Gene3D" id="3.40.190.170">
    <property type="entry name" value="Bacterial extracellular solute-binding protein, family 7"/>
    <property type="match status" value="1"/>
</dbReference>
<dbReference type="InterPro" id="IPR018389">
    <property type="entry name" value="DctP_fam"/>
</dbReference>